<evidence type="ECO:0000256" key="8">
    <source>
        <dbReference type="SAM" id="Phobius"/>
    </source>
</evidence>
<gene>
    <name evidence="10" type="ORF">TCAL_01579</name>
</gene>
<keyword evidence="6" id="KW-0175">Coiled coil</keyword>
<feature type="region of interest" description="Disordered" evidence="7">
    <location>
        <begin position="920"/>
        <end position="939"/>
    </location>
</feature>
<evidence type="ECO:0000256" key="7">
    <source>
        <dbReference type="SAM" id="MobiDB-lite"/>
    </source>
</evidence>
<dbReference type="SMART" id="SM00409">
    <property type="entry name" value="IG"/>
    <property type="match status" value="1"/>
</dbReference>
<evidence type="ECO:0000256" key="5">
    <source>
        <dbReference type="ARBA" id="ARBA00023180"/>
    </source>
</evidence>
<dbReference type="SUPFAM" id="SSF52058">
    <property type="entry name" value="L domain-like"/>
    <property type="match status" value="1"/>
</dbReference>
<protein>
    <recommendedName>
        <fullName evidence="9">Ig-like domain-containing protein</fullName>
    </recommendedName>
</protein>
<dbReference type="InterPro" id="IPR036179">
    <property type="entry name" value="Ig-like_dom_sf"/>
</dbReference>
<feature type="compositionally biased region" description="Polar residues" evidence="7">
    <location>
        <begin position="610"/>
        <end position="622"/>
    </location>
</feature>
<feature type="region of interest" description="Disordered" evidence="7">
    <location>
        <begin position="470"/>
        <end position="660"/>
    </location>
</feature>
<keyword evidence="3" id="KW-0677">Repeat</keyword>
<evidence type="ECO:0000256" key="3">
    <source>
        <dbReference type="ARBA" id="ARBA00022737"/>
    </source>
</evidence>
<dbReference type="InterPro" id="IPR003591">
    <property type="entry name" value="Leu-rich_rpt_typical-subtyp"/>
</dbReference>
<dbReference type="PROSITE" id="PS51450">
    <property type="entry name" value="LRR"/>
    <property type="match status" value="1"/>
</dbReference>
<keyword evidence="11" id="KW-1185">Reference proteome</keyword>
<dbReference type="AlphaFoldDB" id="A0A553P716"/>
<sequence length="1275" mass="139036">MSQQNSAAFWRIFFFHILSLQLTMLLSYGGKFESVGALLLRDSQCPKLCECKWKKGKETVACVNANYIDIPILEDSGTQVLDFRGNAIKVLVDGIFIHANLLNLQEVHLPQCQIKEIHKFAFRDLINLMRLDLSDNELEAIPSAALSSVSQLRELSLSGNAFGTVKDYAFSNLAHLIKLELSRCRLRSLSPHAFVGLDTLEWLKLDQNHLSHLNPVSIRPLANLHEMDLQQNPWNCSCSLRPTRHWMHRFNIHSTVPPTCEGPDRLSQRSWSDLNIDDFACLPKIIHAGPVSQMQEETSNVTLMCRVMGEPAPQVDWFWQGQLIKNGSLGNLGSTLFLIQENVLRRRDHHDVRTSNVTILNADIDHGGEYICEAFNRAGGVKARMQLTLAKPITTTLHKRVEQSQVYVMAAFGGCGVIFVTLFFVCCVFSLRHKPIISIRQHAQQHYVRAATNTTASVAAAAAAAPAAEFDEASSTRNQNHQINNHGPKRDGSASTGSSGNANGNNANAYGVGSGKSGTESISMSHRTLIMPKTPPLRTSCTSTSLSQASGNAETSVQSVRRGSIPLKAEKRSSELTCQKQTLGKINEERLGTRIGPINKLPPNGVGPKNSLSSGHHPSSNKPSSYAISPPSYALSSTTTTSSPPLSPFSMASNSGGGGSGGSVGVGAGISGVSGISPNISVLLSPRTRVPTPKSRLNCDGLNSSVMGCSQPTSKEGKEDSSAISPGSVNCSRSVRFNLKPIHFEEDWLRGTRYTPQVLLRSPSDPLISFCTLPRSASLFADSMPFNGLSAHLSDARNGYDPSAVEDFQGNPDDLEEMTFMNRRVRFRTKSSSADSQEELLIDHPREHHLPHTCGRVQPLASAMASKFRRFSGSYEYPLGNGTPTHGVQVRYHANPGYSHRGKPDWRSKLYRNQLDQFGQPIWERPDPDPERITLGDRGGSLRINKASRSGQTYDVNGSDMTNSLIENRGSPMAWRNSLPFPPRHTRKGGRIGGTGGAGGAGAGGGGNTGRTFASASSPEDSDHKHVKNKREMIPPSSKWGPGPQLPSSPSSGSGSGLLVVEPNRRERNQKSPTSDHSDVNGPLDYHSVQLDHFLLEYQSLQEQLIRMREACTSIRKVNLKHDLEDLRQSISAFESRCGTSKNETVSANVADLKRRYESLHLRSILKKHQINPSHPIPPPTSTSPSTSHSSGSTSIGSTVRPPQRGTPKAAHMVIPLEFLGSEREDQAGHNEAESLDTDDRFPLLCNSSPSSSVIGPGTSVDPSKNYSPQWEHSS</sequence>
<evidence type="ECO:0000256" key="1">
    <source>
        <dbReference type="ARBA" id="ARBA00022614"/>
    </source>
</evidence>
<feature type="compositionally biased region" description="Polar residues" evidence="7">
    <location>
        <begin position="1261"/>
        <end position="1275"/>
    </location>
</feature>
<feature type="region of interest" description="Disordered" evidence="7">
    <location>
        <begin position="1065"/>
        <end position="1084"/>
    </location>
</feature>
<evidence type="ECO:0000256" key="4">
    <source>
        <dbReference type="ARBA" id="ARBA00023157"/>
    </source>
</evidence>
<dbReference type="FunFam" id="3.80.10.10:FF:000082">
    <property type="entry name" value="Leucine-rich repeat-containing 24"/>
    <property type="match status" value="1"/>
</dbReference>
<dbReference type="InterPro" id="IPR007110">
    <property type="entry name" value="Ig-like_dom"/>
</dbReference>
<dbReference type="InterPro" id="IPR013098">
    <property type="entry name" value="Ig_I-set"/>
</dbReference>
<comment type="caution">
    <text evidence="10">The sequence shown here is derived from an EMBL/GenBank/DDBJ whole genome shotgun (WGS) entry which is preliminary data.</text>
</comment>
<dbReference type="InterPro" id="IPR000483">
    <property type="entry name" value="Cys-rich_flank_reg_C"/>
</dbReference>
<dbReference type="SUPFAM" id="SSF48726">
    <property type="entry name" value="Immunoglobulin"/>
    <property type="match status" value="1"/>
</dbReference>
<keyword evidence="5" id="KW-0325">Glycoprotein</keyword>
<feature type="compositionally biased region" description="Low complexity" evidence="7">
    <location>
        <begin position="493"/>
        <end position="511"/>
    </location>
</feature>
<dbReference type="Pfam" id="PF13855">
    <property type="entry name" value="LRR_8"/>
    <property type="match status" value="1"/>
</dbReference>
<dbReference type="PANTHER" id="PTHR24366:SF140">
    <property type="entry name" value="IP22191P"/>
    <property type="match status" value="1"/>
</dbReference>
<feature type="compositionally biased region" description="Polar residues" evidence="7">
    <location>
        <begin position="517"/>
        <end position="526"/>
    </location>
</feature>
<feature type="transmembrane region" description="Helical" evidence="8">
    <location>
        <begin position="406"/>
        <end position="431"/>
    </location>
</feature>
<proteinExistence type="predicted"/>
<feature type="compositionally biased region" description="Polar residues" evidence="7">
    <location>
        <begin position="575"/>
        <end position="584"/>
    </location>
</feature>
<feature type="compositionally biased region" description="Gly residues" evidence="7">
    <location>
        <begin position="991"/>
        <end position="1009"/>
    </location>
</feature>
<evidence type="ECO:0000259" key="9">
    <source>
        <dbReference type="PROSITE" id="PS50835"/>
    </source>
</evidence>
<feature type="compositionally biased region" description="Basic and acidic residues" evidence="7">
    <location>
        <begin position="1065"/>
        <end position="1079"/>
    </location>
</feature>
<dbReference type="Pfam" id="PF07679">
    <property type="entry name" value="I-set"/>
    <property type="match status" value="1"/>
</dbReference>
<feature type="compositionally biased region" description="Basic and acidic residues" evidence="7">
    <location>
        <begin position="1221"/>
        <end position="1242"/>
    </location>
</feature>
<keyword evidence="8" id="KW-1133">Transmembrane helix</keyword>
<keyword evidence="8" id="KW-0812">Transmembrane</keyword>
<feature type="region of interest" description="Disordered" evidence="7">
    <location>
        <begin position="1168"/>
        <end position="1275"/>
    </location>
</feature>
<evidence type="ECO:0000313" key="11">
    <source>
        <dbReference type="Proteomes" id="UP000318571"/>
    </source>
</evidence>
<keyword evidence="2" id="KW-0732">Signal</keyword>
<keyword evidence="1" id="KW-0433">Leucine-rich repeat</keyword>
<feature type="compositionally biased region" description="Low complexity" evidence="7">
    <location>
        <begin position="623"/>
        <end position="650"/>
    </location>
</feature>
<dbReference type="InterPro" id="IPR032675">
    <property type="entry name" value="LRR_dom_sf"/>
</dbReference>
<evidence type="ECO:0000256" key="2">
    <source>
        <dbReference type="ARBA" id="ARBA00022729"/>
    </source>
</evidence>
<evidence type="ECO:0000313" key="10">
    <source>
        <dbReference type="EMBL" id="TRY73472.1"/>
    </source>
</evidence>
<feature type="compositionally biased region" description="Polar residues" evidence="7">
    <location>
        <begin position="473"/>
        <end position="485"/>
    </location>
</feature>
<dbReference type="Gene3D" id="3.80.10.10">
    <property type="entry name" value="Ribonuclease Inhibitor"/>
    <property type="match status" value="2"/>
</dbReference>
<accession>A0A553P716</accession>
<feature type="compositionally biased region" description="Low complexity" evidence="7">
    <location>
        <begin position="1183"/>
        <end position="1199"/>
    </location>
</feature>
<dbReference type="OrthoDB" id="643377at2759"/>
<reference evidence="10 11" key="1">
    <citation type="journal article" date="2018" name="Nat. Ecol. Evol.">
        <title>Genomic signatures of mitonuclear coevolution across populations of Tigriopus californicus.</title>
        <authorList>
            <person name="Barreto F.S."/>
            <person name="Watson E.T."/>
            <person name="Lima T.G."/>
            <person name="Willett C.S."/>
            <person name="Edmands S."/>
            <person name="Li W."/>
            <person name="Burton R.S."/>
        </authorList>
    </citation>
    <scope>NUCLEOTIDE SEQUENCE [LARGE SCALE GENOMIC DNA]</scope>
    <source>
        <strain evidence="10 11">San Diego</strain>
    </source>
</reference>
<dbReference type="InterPro" id="IPR003598">
    <property type="entry name" value="Ig_sub2"/>
</dbReference>
<dbReference type="InterPro" id="IPR013783">
    <property type="entry name" value="Ig-like_fold"/>
</dbReference>
<organism evidence="10 11">
    <name type="scientific">Tigriopus californicus</name>
    <name type="common">Marine copepod</name>
    <dbReference type="NCBI Taxonomy" id="6832"/>
    <lineage>
        <taxon>Eukaryota</taxon>
        <taxon>Metazoa</taxon>
        <taxon>Ecdysozoa</taxon>
        <taxon>Arthropoda</taxon>
        <taxon>Crustacea</taxon>
        <taxon>Multicrustacea</taxon>
        <taxon>Hexanauplia</taxon>
        <taxon>Copepoda</taxon>
        <taxon>Harpacticoida</taxon>
        <taxon>Harpacticidae</taxon>
        <taxon>Tigriopus</taxon>
    </lineage>
</organism>
<dbReference type="EMBL" id="VCGU01000007">
    <property type="protein sequence ID" value="TRY73472.1"/>
    <property type="molecule type" value="Genomic_DNA"/>
</dbReference>
<dbReference type="STRING" id="6832.A0A553P716"/>
<evidence type="ECO:0000256" key="6">
    <source>
        <dbReference type="SAM" id="Coils"/>
    </source>
</evidence>
<feature type="compositionally biased region" description="Basic and acidic residues" evidence="7">
    <location>
        <begin position="924"/>
        <end position="935"/>
    </location>
</feature>
<feature type="domain" description="Ig-like" evidence="9">
    <location>
        <begin position="283"/>
        <end position="388"/>
    </location>
</feature>
<dbReference type="Proteomes" id="UP000318571">
    <property type="component" value="Chromosome 3"/>
</dbReference>
<dbReference type="PANTHER" id="PTHR24366">
    <property type="entry name" value="IG(IMMUNOGLOBULIN) AND LRR(LEUCINE RICH REPEAT) DOMAINS"/>
    <property type="match status" value="1"/>
</dbReference>
<keyword evidence="8" id="KW-0472">Membrane</keyword>
<feature type="region of interest" description="Disordered" evidence="7">
    <location>
        <begin position="971"/>
        <end position="1059"/>
    </location>
</feature>
<dbReference type="SMART" id="SM00082">
    <property type="entry name" value="LRRCT"/>
    <property type="match status" value="1"/>
</dbReference>
<dbReference type="InterPro" id="IPR003599">
    <property type="entry name" value="Ig_sub"/>
</dbReference>
<keyword evidence="4" id="KW-1015">Disulfide bond</keyword>
<feature type="coiled-coil region" evidence="6">
    <location>
        <begin position="1091"/>
        <end position="1137"/>
    </location>
</feature>
<name>A0A553P716_TIGCA</name>
<feature type="compositionally biased region" description="Polar residues" evidence="7">
    <location>
        <begin position="537"/>
        <end position="561"/>
    </location>
</feature>
<dbReference type="PROSITE" id="PS50835">
    <property type="entry name" value="IG_LIKE"/>
    <property type="match status" value="1"/>
</dbReference>
<feature type="compositionally biased region" description="Low complexity" evidence="7">
    <location>
        <begin position="1041"/>
        <end position="1059"/>
    </location>
</feature>
<dbReference type="SMART" id="SM00369">
    <property type="entry name" value="LRR_TYP"/>
    <property type="match status" value="5"/>
</dbReference>
<dbReference type="InterPro" id="IPR001611">
    <property type="entry name" value="Leu-rich_rpt"/>
</dbReference>
<dbReference type="Gene3D" id="2.60.40.10">
    <property type="entry name" value="Immunoglobulins"/>
    <property type="match status" value="1"/>
</dbReference>
<dbReference type="SMART" id="SM00408">
    <property type="entry name" value="IGc2"/>
    <property type="match status" value="1"/>
</dbReference>
<feature type="transmembrane region" description="Helical" evidence="8">
    <location>
        <begin position="12"/>
        <end position="30"/>
    </location>
</feature>